<dbReference type="EMBL" id="JBBPBM010001182">
    <property type="protein sequence ID" value="KAK8486333.1"/>
    <property type="molecule type" value="Genomic_DNA"/>
</dbReference>
<comment type="caution">
    <text evidence="1">The sequence shown here is derived from an EMBL/GenBank/DDBJ whole genome shotgun (WGS) entry which is preliminary data.</text>
</comment>
<dbReference type="SUPFAM" id="SSF56219">
    <property type="entry name" value="DNase I-like"/>
    <property type="match status" value="1"/>
</dbReference>
<keyword evidence="2" id="KW-1185">Reference proteome</keyword>
<sequence>MKFASWNIRGVGSAKKCTAIRNLVRTQKVEVLLLQETKKEVWTSDEVRKLWHHDEFEFRMAESSGRLGALITISDRKALLRLALL</sequence>
<protein>
    <recommendedName>
        <fullName evidence="3">Endonuclease/exonuclease/phosphatase domain-containing protein</fullName>
    </recommendedName>
</protein>
<accession>A0ABR2A0G4</accession>
<evidence type="ECO:0008006" key="3">
    <source>
        <dbReference type="Google" id="ProtNLM"/>
    </source>
</evidence>
<dbReference type="InterPro" id="IPR036691">
    <property type="entry name" value="Endo/exonu/phosph_ase_sf"/>
</dbReference>
<name>A0ABR2A0G4_9ROSI</name>
<dbReference type="Proteomes" id="UP001472677">
    <property type="component" value="Unassembled WGS sequence"/>
</dbReference>
<evidence type="ECO:0000313" key="1">
    <source>
        <dbReference type="EMBL" id="KAK8486333.1"/>
    </source>
</evidence>
<dbReference type="Gene3D" id="3.60.10.10">
    <property type="entry name" value="Endonuclease/exonuclease/phosphatase"/>
    <property type="match status" value="1"/>
</dbReference>
<proteinExistence type="predicted"/>
<gene>
    <name evidence="1" type="ORF">V6N12_058164</name>
</gene>
<organism evidence="1 2">
    <name type="scientific">Hibiscus sabdariffa</name>
    <name type="common">roselle</name>
    <dbReference type="NCBI Taxonomy" id="183260"/>
    <lineage>
        <taxon>Eukaryota</taxon>
        <taxon>Viridiplantae</taxon>
        <taxon>Streptophyta</taxon>
        <taxon>Embryophyta</taxon>
        <taxon>Tracheophyta</taxon>
        <taxon>Spermatophyta</taxon>
        <taxon>Magnoliopsida</taxon>
        <taxon>eudicotyledons</taxon>
        <taxon>Gunneridae</taxon>
        <taxon>Pentapetalae</taxon>
        <taxon>rosids</taxon>
        <taxon>malvids</taxon>
        <taxon>Malvales</taxon>
        <taxon>Malvaceae</taxon>
        <taxon>Malvoideae</taxon>
        <taxon>Hibiscus</taxon>
    </lineage>
</organism>
<evidence type="ECO:0000313" key="2">
    <source>
        <dbReference type="Proteomes" id="UP001472677"/>
    </source>
</evidence>
<reference evidence="1 2" key="1">
    <citation type="journal article" date="2024" name="G3 (Bethesda)">
        <title>Genome assembly of Hibiscus sabdariffa L. provides insights into metabolisms of medicinal natural products.</title>
        <authorList>
            <person name="Kim T."/>
        </authorList>
    </citation>
    <scope>NUCLEOTIDE SEQUENCE [LARGE SCALE GENOMIC DNA]</scope>
    <source>
        <strain evidence="1">TK-2024</strain>
        <tissue evidence="1">Old leaves</tissue>
    </source>
</reference>